<protein>
    <submittedName>
        <fullName evidence="2">Uncharacterized protein</fullName>
    </submittedName>
</protein>
<evidence type="ECO:0000313" key="2">
    <source>
        <dbReference type="EMBL" id="KAK4886232.1"/>
    </source>
</evidence>
<evidence type="ECO:0000256" key="1">
    <source>
        <dbReference type="SAM" id="MobiDB-lite"/>
    </source>
</evidence>
<reference evidence="3" key="1">
    <citation type="submission" date="2023-01" db="EMBL/GenBank/DDBJ databases">
        <title>Key to firefly adult light organ development and bioluminescence: homeobox transcription factors regulate luciferase expression and transportation to peroxisome.</title>
        <authorList>
            <person name="Fu X."/>
        </authorList>
    </citation>
    <scope>NUCLEOTIDE SEQUENCE [LARGE SCALE GENOMIC DNA]</scope>
</reference>
<feature type="region of interest" description="Disordered" evidence="1">
    <location>
        <begin position="51"/>
        <end position="112"/>
    </location>
</feature>
<feature type="compositionally biased region" description="Basic and acidic residues" evidence="1">
    <location>
        <begin position="91"/>
        <end position="104"/>
    </location>
</feature>
<organism evidence="2 3">
    <name type="scientific">Aquatica leii</name>
    <dbReference type="NCBI Taxonomy" id="1421715"/>
    <lineage>
        <taxon>Eukaryota</taxon>
        <taxon>Metazoa</taxon>
        <taxon>Ecdysozoa</taxon>
        <taxon>Arthropoda</taxon>
        <taxon>Hexapoda</taxon>
        <taxon>Insecta</taxon>
        <taxon>Pterygota</taxon>
        <taxon>Neoptera</taxon>
        <taxon>Endopterygota</taxon>
        <taxon>Coleoptera</taxon>
        <taxon>Polyphaga</taxon>
        <taxon>Elateriformia</taxon>
        <taxon>Elateroidea</taxon>
        <taxon>Lampyridae</taxon>
        <taxon>Luciolinae</taxon>
        <taxon>Aquatica</taxon>
    </lineage>
</organism>
<sequence length="175" mass="19942">MYRKFRKNELRLYPMDRNVFKEEDFTLIPDSPTATVDNIMKIPALVGEANTLPLASPNPVARPSPIAGPSLAADPSGSTSINKRKKTIPHSKKDLKQKYSKDISLDTDDESSYEMQEVYDDEATDDEDKTIQIKNTSLEEIYPTPKPKLRQSKRKKQKSKILTSTPMKEELKKKQ</sequence>
<evidence type="ECO:0000313" key="3">
    <source>
        <dbReference type="Proteomes" id="UP001353858"/>
    </source>
</evidence>
<accession>A0AAN7SK69</accession>
<keyword evidence="3" id="KW-1185">Reference proteome</keyword>
<dbReference type="Proteomes" id="UP001353858">
    <property type="component" value="Unassembled WGS sequence"/>
</dbReference>
<dbReference type="AlphaFoldDB" id="A0AAN7SK69"/>
<proteinExistence type="predicted"/>
<dbReference type="EMBL" id="JARPUR010000001">
    <property type="protein sequence ID" value="KAK4886232.1"/>
    <property type="molecule type" value="Genomic_DNA"/>
</dbReference>
<comment type="caution">
    <text evidence="2">The sequence shown here is derived from an EMBL/GenBank/DDBJ whole genome shotgun (WGS) entry which is preliminary data.</text>
</comment>
<name>A0AAN7SK69_9COLE</name>
<feature type="compositionally biased region" description="Basic residues" evidence="1">
    <location>
        <begin position="147"/>
        <end position="159"/>
    </location>
</feature>
<gene>
    <name evidence="2" type="ORF">RN001_002503</name>
</gene>
<feature type="region of interest" description="Disordered" evidence="1">
    <location>
        <begin position="134"/>
        <end position="175"/>
    </location>
</feature>